<dbReference type="Gene3D" id="3.40.50.360">
    <property type="match status" value="1"/>
</dbReference>
<keyword evidence="13" id="KW-1185">Reference proteome</keyword>
<feature type="domain" description="FAD-binding FR-type" evidence="11">
    <location>
        <begin position="278"/>
        <end position="523"/>
    </location>
</feature>
<dbReference type="eggNOG" id="KOG1158">
    <property type="taxonomic scope" value="Eukaryota"/>
</dbReference>
<dbReference type="VEuPathDB" id="FungiDB:UREG_00274"/>
<dbReference type="PANTHER" id="PTHR19384:SF108">
    <property type="entry name" value="NADPH--CYTOCHROME P450 REDUCTASE"/>
    <property type="match status" value="1"/>
</dbReference>
<dbReference type="Gene3D" id="2.40.30.10">
    <property type="entry name" value="Translation factors"/>
    <property type="match status" value="1"/>
</dbReference>
<sequence>MRLIPGFLNDQCGKNDLVVFIVLSLASAVYLAGKRSWSKQDPLHYRWFERRQETVLGRKRKAERRKKDVSTRLSDERKDVVIFWGSQTGTAEGFANTLARTLRLRLRLDALVLDLAEVDPQTISSISSNYPAIFLLSTYGEGNPSDNAVAFYKGLLRTETSLANIRYTGFGLGNSMYKAYNRAIDDVTRRLDERGALQFCAIEYGDDAIGTTECSFLVWQDKLIDRLKEVFGCEENHLGYEPSVEISEVLDRKSMDKAFLGHPFEIERNPTFSVPVTSACHALPIAVSRDLTPGGERRHLHLEIDLSRRPELKYRTGDHFLIWPSNPESEVDRLLRLFGLEAQRSKIVTIKALAQGTAVKVPSICSIEAIFRHYLSICGLVTRQLLRSLAQVAPDEMARSAVLNLCDDSVAFNNMHRRYSTVADVMEMAIADRASWDTVPLSWAVENIPPMKPRPYSISSTPSTSPRRLAITAVVIDEATTGCGDVIKRGLTTTMLNGLNRSLQTTSQLSQSQQNPPPSFCYSENPDQHFKSGGIYGQIRRSKFKPPISCTAPILMVAAGTGVAPFRAFIQERAWLKSIGKEVGRMTLFYGCRKSSEDFLYVEELNKAVAALENAFEIVTAFSREQRRPNGHRTYVQHRIREFQSAVAQYIVNEGYFVYVCGSARMAREVTNVVLEIVGNVHGWSEEKALSFLETAKKTGKWQEDVWGGTKGLGRGMVEALVKEGCNVSYCARTVRDDDFEDLHKSLLENAEFNGVSNGSGADRQLPKAYGTSVDIADREALSWWVEAAGKAFGRLDIVIANGSHRSHIFDIASNMHFESTPKTWQSSFDLDVMGFVNLVEAAVPWLERSPQPSIIVQSSFMGREFFRSPPAPYGACKAAQLQHVQELSHYLGPKGIRINAISPGPIWAKDGAWESYSKVAPDWVEEQRQKVPLKRFGTPEDIANLAVFLASPLSSYIQGANILADGGIHIGTCF</sequence>
<dbReference type="InterPro" id="IPR003097">
    <property type="entry name" value="CysJ-like_FAD-binding"/>
</dbReference>
<dbReference type="RefSeq" id="XP_002540761.1">
    <property type="nucleotide sequence ID" value="XM_002540715.1"/>
</dbReference>
<evidence type="ECO:0000256" key="8">
    <source>
        <dbReference type="ARBA" id="ARBA00049342"/>
    </source>
</evidence>
<evidence type="ECO:0000313" key="13">
    <source>
        <dbReference type="Proteomes" id="UP000002058"/>
    </source>
</evidence>
<dbReference type="Pfam" id="PF00258">
    <property type="entry name" value="Flavodoxin_1"/>
    <property type="match status" value="1"/>
</dbReference>
<keyword evidence="5" id="KW-0274">FAD</keyword>
<dbReference type="SUPFAM" id="SSF52218">
    <property type="entry name" value="Flavoproteins"/>
    <property type="match status" value="1"/>
</dbReference>
<dbReference type="Proteomes" id="UP000002058">
    <property type="component" value="Unassembled WGS sequence"/>
</dbReference>
<dbReference type="HOGENOM" id="CLU_001570_17_3_1"/>
<organism evidence="12 13">
    <name type="scientific">Uncinocarpus reesii (strain UAMH 1704)</name>
    <dbReference type="NCBI Taxonomy" id="336963"/>
    <lineage>
        <taxon>Eukaryota</taxon>
        <taxon>Fungi</taxon>
        <taxon>Dikarya</taxon>
        <taxon>Ascomycota</taxon>
        <taxon>Pezizomycotina</taxon>
        <taxon>Eurotiomycetes</taxon>
        <taxon>Eurotiomycetidae</taxon>
        <taxon>Onygenales</taxon>
        <taxon>Onygenaceae</taxon>
        <taxon>Uncinocarpus</taxon>
    </lineage>
</organism>
<dbReference type="InterPro" id="IPR017927">
    <property type="entry name" value="FAD-bd_FR_type"/>
</dbReference>
<evidence type="ECO:0000256" key="9">
    <source>
        <dbReference type="SAM" id="MobiDB-lite"/>
    </source>
</evidence>
<dbReference type="InterPro" id="IPR002347">
    <property type="entry name" value="SDR_fam"/>
</dbReference>
<dbReference type="FunFam" id="3.40.50.80:FF:000032">
    <property type="entry name" value="NADPH-dependent diflavin oxidoreductase 1"/>
    <property type="match status" value="1"/>
</dbReference>
<comment type="cofactor">
    <cofactor evidence="2">
        <name>FAD</name>
        <dbReference type="ChEBI" id="CHEBI:57692"/>
    </cofactor>
</comment>
<dbReference type="InterPro" id="IPR001433">
    <property type="entry name" value="OxRdtase_FAD/NAD-bd"/>
</dbReference>
<dbReference type="InterPro" id="IPR008254">
    <property type="entry name" value="Flavodoxin/NO_synth"/>
</dbReference>
<dbReference type="eggNOG" id="KOG0725">
    <property type="taxonomic scope" value="Eukaryota"/>
</dbReference>
<evidence type="ECO:0000256" key="2">
    <source>
        <dbReference type="ARBA" id="ARBA00001974"/>
    </source>
</evidence>
<dbReference type="GO" id="GO:0003958">
    <property type="term" value="F:NADPH-hemoprotein reductase activity"/>
    <property type="evidence" value="ECO:0007669"/>
    <property type="project" value="UniProtKB-EC"/>
</dbReference>
<dbReference type="SUPFAM" id="SSF63380">
    <property type="entry name" value="Riboflavin synthase domain-like"/>
    <property type="match status" value="1"/>
</dbReference>
<keyword evidence="6" id="KW-0521">NADP</keyword>
<evidence type="ECO:0000256" key="6">
    <source>
        <dbReference type="ARBA" id="ARBA00022857"/>
    </source>
</evidence>
<comment type="catalytic activity">
    <reaction evidence="8">
        <text>2 oxidized [cytochrome P450] + NADPH = 2 reduced [cytochrome P450] + NADP(+) + H(+)</text>
        <dbReference type="Rhea" id="RHEA:24040"/>
        <dbReference type="Rhea" id="RHEA-COMP:14627"/>
        <dbReference type="Rhea" id="RHEA-COMP:14628"/>
        <dbReference type="ChEBI" id="CHEBI:15378"/>
        <dbReference type="ChEBI" id="CHEBI:55376"/>
        <dbReference type="ChEBI" id="CHEBI:57783"/>
        <dbReference type="ChEBI" id="CHEBI:58349"/>
        <dbReference type="ChEBI" id="CHEBI:60344"/>
        <dbReference type="EC" id="1.6.2.4"/>
    </reaction>
</comment>
<gene>
    <name evidence="12" type="ORF">UREG_00274</name>
</gene>
<comment type="cofactor">
    <cofactor evidence="1">
        <name>FMN</name>
        <dbReference type="ChEBI" id="CHEBI:58210"/>
    </cofactor>
</comment>
<dbReference type="Gene3D" id="3.40.50.80">
    <property type="entry name" value="Nucleotide-binding domain of ferredoxin-NADP reductase (FNR) module"/>
    <property type="match status" value="1"/>
</dbReference>
<dbReference type="Gene3D" id="3.40.50.720">
    <property type="entry name" value="NAD(P)-binding Rossmann-like Domain"/>
    <property type="match status" value="1"/>
</dbReference>
<dbReference type="KEGG" id="ure:UREG_00274"/>
<dbReference type="Pfam" id="PF00175">
    <property type="entry name" value="NAD_binding_1"/>
    <property type="match status" value="1"/>
</dbReference>
<dbReference type="PRINTS" id="PR00369">
    <property type="entry name" value="FLAVODOXIN"/>
</dbReference>
<feature type="region of interest" description="Disordered" evidence="9">
    <location>
        <begin position="505"/>
        <end position="524"/>
    </location>
</feature>
<dbReference type="Gene3D" id="1.20.990.10">
    <property type="entry name" value="NADPH-cytochrome p450 Reductase, Chain A, domain 3"/>
    <property type="match status" value="1"/>
</dbReference>
<evidence type="ECO:0000256" key="1">
    <source>
        <dbReference type="ARBA" id="ARBA00001917"/>
    </source>
</evidence>
<dbReference type="STRING" id="336963.C4JD69"/>
<name>C4JD69_UNCRE</name>
<accession>C4JD69</accession>
<dbReference type="InterPro" id="IPR017938">
    <property type="entry name" value="Riboflavin_synthase-like_b-brl"/>
</dbReference>
<dbReference type="PRINTS" id="PR00371">
    <property type="entry name" value="FPNCR"/>
</dbReference>
<evidence type="ECO:0000256" key="3">
    <source>
        <dbReference type="ARBA" id="ARBA00022630"/>
    </source>
</evidence>
<dbReference type="InterPro" id="IPR001094">
    <property type="entry name" value="Flavdoxin-like"/>
</dbReference>
<dbReference type="InterPro" id="IPR036291">
    <property type="entry name" value="NAD(P)-bd_dom_sf"/>
</dbReference>
<feature type="compositionally biased region" description="Low complexity" evidence="9">
    <location>
        <begin position="505"/>
        <end position="514"/>
    </location>
</feature>
<dbReference type="Pfam" id="PF13561">
    <property type="entry name" value="adh_short_C2"/>
    <property type="match status" value="1"/>
</dbReference>
<evidence type="ECO:0000256" key="4">
    <source>
        <dbReference type="ARBA" id="ARBA00022643"/>
    </source>
</evidence>
<dbReference type="SUPFAM" id="SSF51735">
    <property type="entry name" value="NAD(P)-binding Rossmann-fold domains"/>
    <property type="match status" value="1"/>
</dbReference>
<dbReference type="PROSITE" id="PS51384">
    <property type="entry name" value="FAD_FR"/>
    <property type="match status" value="1"/>
</dbReference>
<keyword evidence="3" id="KW-0285">Flavoprotein</keyword>
<dbReference type="InterPro" id="IPR029039">
    <property type="entry name" value="Flavoprotein-like_sf"/>
</dbReference>
<dbReference type="EMBL" id="CH476615">
    <property type="protein sequence ID" value="EEP75428.1"/>
    <property type="molecule type" value="Genomic_DNA"/>
</dbReference>
<dbReference type="PROSITE" id="PS50902">
    <property type="entry name" value="FLAVODOXIN_LIKE"/>
    <property type="match status" value="1"/>
</dbReference>
<feature type="domain" description="Flavodoxin-like" evidence="10">
    <location>
        <begin position="80"/>
        <end position="224"/>
    </location>
</feature>
<dbReference type="InParanoid" id="C4JD69"/>
<dbReference type="GO" id="GO:0010181">
    <property type="term" value="F:FMN binding"/>
    <property type="evidence" value="ECO:0007669"/>
    <property type="project" value="InterPro"/>
</dbReference>
<reference evidence="13" key="1">
    <citation type="journal article" date="2009" name="Genome Res.">
        <title>Comparative genomic analyses of the human fungal pathogens Coccidioides and their relatives.</title>
        <authorList>
            <person name="Sharpton T.J."/>
            <person name="Stajich J.E."/>
            <person name="Rounsley S.D."/>
            <person name="Gardner M.J."/>
            <person name="Wortman J.R."/>
            <person name="Jordar V.S."/>
            <person name="Maiti R."/>
            <person name="Kodira C.D."/>
            <person name="Neafsey D.E."/>
            <person name="Zeng Q."/>
            <person name="Hung C.-Y."/>
            <person name="McMahan C."/>
            <person name="Muszewska A."/>
            <person name="Grynberg M."/>
            <person name="Mandel M.A."/>
            <person name="Kellner E.M."/>
            <person name="Barker B.M."/>
            <person name="Galgiani J.N."/>
            <person name="Orbach M.J."/>
            <person name="Kirkland T.N."/>
            <person name="Cole G.T."/>
            <person name="Henn M.R."/>
            <person name="Birren B.W."/>
            <person name="Taylor J.W."/>
        </authorList>
    </citation>
    <scope>NUCLEOTIDE SEQUENCE [LARGE SCALE GENOMIC DNA]</scope>
    <source>
        <strain evidence="13">UAMH 1704</strain>
    </source>
</reference>
<evidence type="ECO:0000313" key="12">
    <source>
        <dbReference type="EMBL" id="EEP75428.1"/>
    </source>
</evidence>
<evidence type="ECO:0000259" key="10">
    <source>
        <dbReference type="PROSITE" id="PS50902"/>
    </source>
</evidence>
<dbReference type="AlphaFoldDB" id="C4JD69"/>
<dbReference type="InterPro" id="IPR001709">
    <property type="entry name" value="Flavoprot_Pyr_Nucl_cyt_Rdtase"/>
</dbReference>
<evidence type="ECO:0008006" key="14">
    <source>
        <dbReference type="Google" id="ProtNLM"/>
    </source>
</evidence>
<evidence type="ECO:0000256" key="7">
    <source>
        <dbReference type="ARBA" id="ARBA00023002"/>
    </source>
</evidence>
<proteinExistence type="predicted"/>
<dbReference type="GO" id="GO:0005829">
    <property type="term" value="C:cytosol"/>
    <property type="evidence" value="ECO:0007669"/>
    <property type="project" value="TreeGrafter"/>
</dbReference>
<dbReference type="GeneID" id="8444926"/>
<dbReference type="PANTHER" id="PTHR19384">
    <property type="entry name" value="NITRIC OXIDE SYNTHASE-RELATED"/>
    <property type="match status" value="1"/>
</dbReference>
<dbReference type="InterPro" id="IPR039261">
    <property type="entry name" value="FNR_nucleotide-bd"/>
</dbReference>
<dbReference type="SUPFAM" id="SSF52343">
    <property type="entry name" value="Ferredoxin reductase-like, C-terminal NADP-linked domain"/>
    <property type="match status" value="1"/>
</dbReference>
<evidence type="ECO:0000256" key="5">
    <source>
        <dbReference type="ARBA" id="ARBA00022827"/>
    </source>
</evidence>
<dbReference type="InterPro" id="IPR023173">
    <property type="entry name" value="NADPH_Cyt_P450_Rdtase_alpha"/>
</dbReference>
<dbReference type="GO" id="GO:0050660">
    <property type="term" value="F:flavin adenine dinucleotide binding"/>
    <property type="evidence" value="ECO:0007669"/>
    <property type="project" value="TreeGrafter"/>
</dbReference>
<keyword evidence="7" id="KW-0560">Oxidoreductase</keyword>
<dbReference type="Pfam" id="PF00667">
    <property type="entry name" value="FAD_binding_1"/>
    <property type="match status" value="1"/>
</dbReference>
<keyword evidence="4" id="KW-0288">FMN</keyword>
<protein>
    <recommendedName>
        <fullName evidence="14">NADPH--hemoprotein reductase</fullName>
    </recommendedName>
</protein>
<evidence type="ECO:0000259" key="11">
    <source>
        <dbReference type="PROSITE" id="PS51384"/>
    </source>
</evidence>
<dbReference type="OrthoDB" id="47007at2759"/>